<keyword evidence="1" id="KW-0433">Leucine-rich repeat</keyword>
<evidence type="ECO:0000313" key="6">
    <source>
        <dbReference type="Proteomes" id="UP000663870"/>
    </source>
</evidence>
<evidence type="ECO:0008006" key="7">
    <source>
        <dbReference type="Google" id="ProtNLM"/>
    </source>
</evidence>
<dbReference type="SUPFAM" id="SSF52058">
    <property type="entry name" value="L domain-like"/>
    <property type="match status" value="1"/>
</dbReference>
<organism evidence="5 6">
    <name type="scientific">Rotaria sordida</name>
    <dbReference type="NCBI Taxonomy" id="392033"/>
    <lineage>
        <taxon>Eukaryota</taxon>
        <taxon>Metazoa</taxon>
        <taxon>Spiralia</taxon>
        <taxon>Gnathifera</taxon>
        <taxon>Rotifera</taxon>
        <taxon>Eurotatoria</taxon>
        <taxon>Bdelloidea</taxon>
        <taxon>Philodinida</taxon>
        <taxon>Philodinidae</taxon>
        <taxon>Rotaria</taxon>
    </lineage>
</organism>
<name>A0A813R9U1_9BILA</name>
<accession>A0A813R9U1</accession>
<dbReference type="PROSITE" id="PS51450">
    <property type="entry name" value="LRR"/>
    <property type="match status" value="2"/>
</dbReference>
<feature type="compositionally biased region" description="Acidic residues" evidence="3">
    <location>
        <begin position="185"/>
        <end position="196"/>
    </location>
</feature>
<dbReference type="SMART" id="SM00369">
    <property type="entry name" value="LRR_TYP"/>
    <property type="match status" value="3"/>
</dbReference>
<dbReference type="GO" id="GO:0005737">
    <property type="term" value="C:cytoplasm"/>
    <property type="evidence" value="ECO:0007669"/>
    <property type="project" value="TreeGrafter"/>
</dbReference>
<evidence type="ECO:0000256" key="2">
    <source>
        <dbReference type="ARBA" id="ARBA00022737"/>
    </source>
</evidence>
<dbReference type="Proteomes" id="UP000663870">
    <property type="component" value="Unassembled WGS sequence"/>
</dbReference>
<evidence type="ECO:0000313" key="4">
    <source>
        <dbReference type="EMBL" id="CAF0764229.1"/>
    </source>
</evidence>
<keyword evidence="6" id="KW-1185">Reference proteome</keyword>
<protein>
    <recommendedName>
        <fullName evidence="7">Leucine-rich repeat-containing protein 27</fullName>
    </recommendedName>
</protein>
<dbReference type="PANTHER" id="PTHR48051:SF35">
    <property type="entry name" value="LEUCINE-RICH REPEAT-CONTAINING PROTEIN 27"/>
    <property type="match status" value="1"/>
</dbReference>
<dbReference type="Gene3D" id="3.80.10.10">
    <property type="entry name" value="Ribonuclease Inhibitor"/>
    <property type="match status" value="1"/>
</dbReference>
<dbReference type="InterPro" id="IPR032675">
    <property type="entry name" value="LRR_dom_sf"/>
</dbReference>
<feature type="region of interest" description="Disordered" evidence="3">
    <location>
        <begin position="176"/>
        <end position="215"/>
    </location>
</feature>
<proteinExistence type="predicted"/>
<keyword evidence="2" id="KW-0677">Repeat</keyword>
<comment type="caution">
    <text evidence="5">The sequence shown here is derived from an EMBL/GenBank/DDBJ whole genome shotgun (WGS) entry which is preliminary data.</text>
</comment>
<dbReference type="AlphaFoldDB" id="A0A813R9U1"/>
<reference evidence="5" key="1">
    <citation type="submission" date="2021-02" db="EMBL/GenBank/DDBJ databases">
        <authorList>
            <person name="Nowell W R."/>
        </authorList>
    </citation>
    <scope>NUCLEOTIDE SEQUENCE</scope>
</reference>
<gene>
    <name evidence="5" type="ORF">JXQ802_LOCUS3143</name>
    <name evidence="4" type="ORF">PYM288_LOCUS2758</name>
</gene>
<dbReference type="InterPro" id="IPR001611">
    <property type="entry name" value="Leu-rich_rpt"/>
</dbReference>
<dbReference type="Proteomes" id="UP000663854">
    <property type="component" value="Unassembled WGS sequence"/>
</dbReference>
<dbReference type="EMBL" id="CAJNOL010000042">
    <property type="protein sequence ID" value="CAF0779538.1"/>
    <property type="molecule type" value="Genomic_DNA"/>
</dbReference>
<dbReference type="PANTHER" id="PTHR48051">
    <property type="match status" value="1"/>
</dbReference>
<evidence type="ECO:0000256" key="1">
    <source>
        <dbReference type="ARBA" id="ARBA00022614"/>
    </source>
</evidence>
<dbReference type="InterPro" id="IPR050216">
    <property type="entry name" value="LRR_domain-containing"/>
</dbReference>
<dbReference type="Pfam" id="PF13855">
    <property type="entry name" value="LRR_8"/>
    <property type="match status" value="1"/>
</dbReference>
<sequence length="444" mass="52551">MMNNFEVPSDLFETKESYKTSKTDTILYIDNNKENDLIQFISKVQQQGFNCLDLSKRKIKEFPSQLLDFTSLQYLYLEGNQLTQLPNDLFTRLPNLKWLDLRNNRLISIPSHDLAKHNSLQYLLLSGNHLRTLPYELGKVKTLSALNLDGNPLVHPPFEIIKQGIKAIQQYLRNNLDSNDRSSSPDDDDNNDEDDDNRQRIKQVPSDRSSLLHRNTKSETSYYETTSINLLPAHLQSCLQFKRMTYSPIRPSPPIRSRPQSEMRLSHMNTRTMNKTNNSERDIYTAQERPFTQSRHRNITVDDEIQQLYTKSCIQSKEFEEPIVHTPFHIDANFVPIVNKNQQGIIRYESRRNHSSKYSINEDEENFRRVREQQIQDRIRQITDTMFKRRLEARQSLFEEKRQVKLELRELRRLESAGTQHRPTSQMNNRLKTFYDNVKLQKKM</sequence>
<evidence type="ECO:0000313" key="5">
    <source>
        <dbReference type="EMBL" id="CAF0779538.1"/>
    </source>
</evidence>
<evidence type="ECO:0000256" key="3">
    <source>
        <dbReference type="SAM" id="MobiDB-lite"/>
    </source>
</evidence>
<dbReference type="EMBL" id="CAJNOH010000019">
    <property type="protein sequence ID" value="CAF0764229.1"/>
    <property type="molecule type" value="Genomic_DNA"/>
</dbReference>
<dbReference type="InterPro" id="IPR003591">
    <property type="entry name" value="Leu-rich_rpt_typical-subtyp"/>
</dbReference>